<dbReference type="InterPro" id="IPR046335">
    <property type="entry name" value="LacI/GalR-like_sensor"/>
</dbReference>
<dbReference type="InterPro" id="IPR028082">
    <property type="entry name" value="Peripla_BP_I"/>
</dbReference>
<reference evidence="5 6" key="1">
    <citation type="submission" date="2019-12" db="EMBL/GenBank/DDBJ databases">
        <title>Full genome sequence of a Bacillus safensis strain isolated from commercially available natto in Indonesia.</title>
        <authorList>
            <person name="Yoshida M."/>
            <person name="Uomi M."/>
            <person name="Waturangi D."/>
            <person name="Ekaputri J.J."/>
            <person name="Setiamarga D.H.E."/>
        </authorList>
    </citation>
    <scope>NUCLEOTIDE SEQUENCE [LARGE SCALE GENOMIC DNA]</scope>
    <source>
        <strain evidence="5 6">IDN1</strain>
    </source>
</reference>
<accession>A0A5S9MFW7</accession>
<dbReference type="Proteomes" id="UP000464658">
    <property type="component" value="Chromosome"/>
</dbReference>
<proteinExistence type="predicted"/>
<evidence type="ECO:0000313" key="5">
    <source>
        <dbReference type="EMBL" id="BBP91034.1"/>
    </source>
</evidence>
<protein>
    <recommendedName>
        <fullName evidence="4">Transcriptional regulator LacI/GalR-like sensor domain-containing protein</fullName>
    </recommendedName>
</protein>
<keyword evidence="1" id="KW-0805">Transcription regulation</keyword>
<dbReference type="Gene3D" id="3.40.50.2300">
    <property type="match status" value="2"/>
</dbReference>
<dbReference type="Pfam" id="PF13377">
    <property type="entry name" value="Peripla_BP_3"/>
    <property type="match status" value="1"/>
</dbReference>
<evidence type="ECO:0000313" key="6">
    <source>
        <dbReference type="Proteomes" id="UP000464658"/>
    </source>
</evidence>
<organism evidence="5 6">
    <name type="scientific">Bacillus safensis</name>
    <dbReference type="NCBI Taxonomy" id="561879"/>
    <lineage>
        <taxon>Bacteria</taxon>
        <taxon>Bacillati</taxon>
        <taxon>Bacillota</taxon>
        <taxon>Bacilli</taxon>
        <taxon>Bacillales</taxon>
        <taxon>Bacillaceae</taxon>
        <taxon>Bacillus</taxon>
    </lineage>
</organism>
<feature type="domain" description="Transcriptional regulator LacI/GalR-like sensor" evidence="4">
    <location>
        <begin position="1"/>
        <end position="66"/>
    </location>
</feature>
<evidence type="ECO:0000256" key="3">
    <source>
        <dbReference type="ARBA" id="ARBA00023163"/>
    </source>
</evidence>
<gene>
    <name evidence="5" type="ORF">BsIDN1_46520</name>
</gene>
<dbReference type="SUPFAM" id="SSF53822">
    <property type="entry name" value="Periplasmic binding protein-like I"/>
    <property type="match status" value="1"/>
</dbReference>
<evidence type="ECO:0000256" key="1">
    <source>
        <dbReference type="ARBA" id="ARBA00023015"/>
    </source>
</evidence>
<dbReference type="AlphaFoldDB" id="A0A5S9MFW7"/>
<evidence type="ECO:0000256" key="2">
    <source>
        <dbReference type="ARBA" id="ARBA00023125"/>
    </source>
</evidence>
<keyword evidence="2" id="KW-0238">DNA-binding</keyword>
<keyword evidence="3" id="KW-0804">Transcription</keyword>
<name>A0A5S9MFW7_BACIA</name>
<dbReference type="GO" id="GO:0003677">
    <property type="term" value="F:DNA binding"/>
    <property type="evidence" value="ECO:0007669"/>
    <property type="project" value="UniProtKB-KW"/>
</dbReference>
<sequence length="85" mass="9635">MGLEVASVCSEIGLSIPDDLSIIGQDNSYIAQKNAHVKLTTLTHPQEQMGRDAADWMIKKFKGKRISLIKRFTSLNWFQVKRSNE</sequence>
<dbReference type="EMBL" id="AP021906">
    <property type="protein sequence ID" value="BBP91034.1"/>
    <property type="molecule type" value="Genomic_DNA"/>
</dbReference>
<evidence type="ECO:0000259" key="4">
    <source>
        <dbReference type="Pfam" id="PF13377"/>
    </source>
</evidence>